<sequence length="68" mass="7513">MVLTGLGVLSSIGNGVTEFTRGLREGRCGAGEITLFDATGFRRQLAHEVRDFDPAEWIRHTPLEELGR</sequence>
<dbReference type="SUPFAM" id="SSF53901">
    <property type="entry name" value="Thiolase-like"/>
    <property type="match status" value="1"/>
</dbReference>
<keyword evidence="2" id="KW-1185">Reference proteome</keyword>
<feature type="non-terminal residue" evidence="1">
    <location>
        <position position="68"/>
    </location>
</feature>
<evidence type="ECO:0000313" key="2">
    <source>
        <dbReference type="Proteomes" id="UP000186168"/>
    </source>
</evidence>
<dbReference type="GO" id="GO:0016747">
    <property type="term" value="F:acyltransferase activity, transferring groups other than amino-acyl groups"/>
    <property type="evidence" value="ECO:0007669"/>
    <property type="project" value="UniProtKB-ARBA"/>
</dbReference>
<dbReference type="Gene3D" id="3.40.47.10">
    <property type="match status" value="1"/>
</dbReference>
<dbReference type="EMBL" id="ASQP01000636">
    <property type="protein sequence ID" value="OMI32927.1"/>
    <property type="molecule type" value="Genomic_DNA"/>
</dbReference>
<comment type="caution">
    <text evidence="1">The sequence shown here is derived from an EMBL/GenBank/DDBJ whole genome shotgun (WGS) entry which is preliminary data.</text>
</comment>
<proteinExistence type="predicted"/>
<name>A0A1R1S3R9_9ACTN</name>
<evidence type="ECO:0000313" key="1">
    <source>
        <dbReference type="EMBL" id="OMI32927.1"/>
    </source>
</evidence>
<dbReference type="Proteomes" id="UP000186168">
    <property type="component" value="Unassembled WGS sequence"/>
</dbReference>
<dbReference type="InterPro" id="IPR016039">
    <property type="entry name" value="Thiolase-like"/>
</dbReference>
<accession>A0A1R1S3R9</accession>
<gene>
    <name evidence="1" type="ORF">SPAR_44048</name>
</gene>
<protein>
    <submittedName>
        <fullName evidence="1">Putative 3-oxoacyl-ACP synthase II</fullName>
    </submittedName>
</protein>
<organism evidence="1 2">
    <name type="scientific">Streptomyces sparsogenes DSM 40356</name>
    <dbReference type="NCBI Taxonomy" id="1331668"/>
    <lineage>
        <taxon>Bacteria</taxon>
        <taxon>Bacillati</taxon>
        <taxon>Actinomycetota</taxon>
        <taxon>Actinomycetes</taxon>
        <taxon>Kitasatosporales</taxon>
        <taxon>Streptomycetaceae</taxon>
        <taxon>Streptomyces</taxon>
    </lineage>
</organism>
<dbReference type="AlphaFoldDB" id="A0A1R1S3R9"/>
<reference evidence="1 2" key="1">
    <citation type="submission" date="2013-05" db="EMBL/GenBank/DDBJ databases">
        <title>Genome sequence of Streptomyces sparsogenes DSM 40356.</title>
        <authorList>
            <person name="Coyne S."/>
            <person name="Seebeck F.P."/>
        </authorList>
    </citation>
    <scope>NUCLEOTIDE SEQUENCE [LARGE SCALE GENOMIC DNA]</scope>
    <source>
        <strain evidence="1 2">DSM 40356</strain>
    </source>
</reference>